<dbReference type="AlphaFoldDB" id="A0A126V4E9"/>
<keyword evidence="2" id="KW-1185">Reference proteome</keyword>
<gene>
    <name evidence="1" type="ORF">RC74_17095</name>
</gene>
<dbReference type="InterPro" id="IPR059206">
    <property type="entry name" value="Sll1717-like"/>
</dbReference>
<dbReference type="Proteomes" id="UP000070371">
    <property type="component" value="Chromosome"/>
</dbReference>
<organism evidence="1 2">
    <name type="scientific">Falsihalocynthiibacter arcticus</name>
    <dbReference type="NCBI Taxonomy" id="1579316"/>
    <lineage>
        <taxon>Bacteria</taxon>
        <taxon>Pseudomonadati</taxon>
        <taxon>Pseudomonadota</taxon>
        <taxon>Alphaproteobacteria</taxon>
        <taxon>Rhodobacterales</taxon>
        <taxon>Roseobacteraceae</taxon>
        <taxon>Falsihalocynthiibacter</taxon>
    </lineage>
</organism>
<reference evidence="1 2" key="1">
    <citation type="submission" date="2016-02" db="EMBL/GenBank/DDBJ databases">
        <title>Complete genome sequence of Halocynthiibacter arcticus PAMC 20958t from arctic marine sediment.</title>
        <authorList>
            <person name="Lee Y.M."/>
            <person name="Baek K."/>
            <person name="Lee H.K."/>
            <person name="Shin S.C."/>
        </authorList>
    </citation>
    <scope>NUCLEOTIDE SEQUENCE [LARGE SCALE GENOMIC DNA]</scope>
    <source>
        <strain evidence="1">PAMC 20958</strain>
    </source>
</reference>
<evidence type="ECO:0000313" key="1">
    <source>
        <dbReference type="EMBL" id="AML52746.1"/>
    </source>
</evidence>
<dbReference type="EMBL" id="CP014327">
    <property type="protein sequence ID" value="AML52746.1"/>
    <property type="molecule type" value="Genomic_DNA"/>
</dbReference>
<dbReference type="STRING" id="1579316.RC74_17095"/>
<dbReference type="SUPFAM" id="SSF52540">
    <property type="entry name" value="P-loop containing nucleoside triphosphate hydrolases"/>
    <property type="match status" value="2"/>
</dbReference>
<evidence type="ECO:0000313" key="2">
    <source>
        <dbReference type="Proteomes" id="UP000070371"/>
    </source>
</evidence>
<dbReference type="KEGG" id="hat:RC74_17095"/>
<protein>
    <recommendedName>
        <fullName evidence="3">DNA repair ATPase</fullName>
    </recommendedName>
</protein>
<dbReference type="Gene3D" id="3.40.50.300">
    <property type="entry name" value="P-loop containing nucleotide triphosphate hydrolases"/>
    <property type="match status" value="1"/>
</dbReference>
<evidence type="ECO:0008006" key="3">
    <source>
        <dbReference type="Google" id="ProtNLM"/>
    </source>
</evidence>
<proteinExistence type="predicted"/>
<name>A0A126V4E9_9RHOB</name>
<dbReference type="OrthoDB" id="9179688at2"/>
<accession>A0A126V4E9</accession>
<dbReference type="InterPro" id="IPR027417">
    <property type="entry name" value="P-loop_NTPase"/>
</dbReference>
<dbReference type="RefSeq" id="WP_039003509.1">
    <property type="nucleotide sequence ID" value="NZ_CP014327.1"/>
</dbReference>
<dbReference type="NCBIfam" id="NF047389">
    <property type="entry name" value="ATPase_Sll1717"/>
    <property type="match status" value="1"/>
</dbReference>
<sequence length="548" mass="63427">MANKITFASNINIGQNGAENDDEFLFKCFIDHHALSELTDMNNPSNFVLGSTGSGKTALLRMIEKNKENCESFEVHEMAMNHIANSDVIQFLQSIDVDLSIFFQALWRHVICIEYIKQVTQADTKDKFRYIKTKIVDFIKRESVRDKMIKFIEDNENRFWNTVDENIIEITEALEKNLTATMGGEVEKFTLRAGYARGLSGEKKVQLQQRAKKFVDGNTIAELGHVIGALAEYTKGRADEYFILIDRLDEAWVDESIKYQLIQSLFEALKGLQKLRNLKVIVALRNDVYERMIREAPPSRAQLEKYNDYIVRLRWTKEQLWQLAERRVNHLFKWKYSSENVHFVDIFKQKIDTRLTVWNYLLERTLLRPRDVINFVNETLQKSEGKSSVSKKDFLNGEHTYSDLRLESLRYEWHGTYTGIGVMLDSLRNKPSYFGVSEFATSRFVDHLWVEIGKDLDGQKDDIWLSINKSVEDSATIEPLSCCQGMFSRLHLIGAVGLKLSSSASWQWFHETGKPVSNHQIGMDTKVRIHPMLSFALGVSERRASEKD</sequence>